<evidence type="ECO:0000313" key="2">
    <source>
        <dbReference type="EMBL" id="PIV10435.1"/>
    </source>
</evidence>
<accession>A0A2M7BV75</accession>
<gene>
    <name evidence="2" type="ORF">COS49_00480</name>
</gene>
<organism evidence="2 3">
    <name type="scientific">Candidatus Portnoybacteria bacterium CG03_land_8_20_14_0_80_41_10</name>
    <dbReference type="NCBI Taxonomy" id="1974808"/>
    <lineage>
        <taxon>Bacteria</taxon>
        <taxon>Candidatus Portnoyibacteriota</taxon>
    </lineage>
</organism>
<evidence type="ECO:0000259" key="1">
    <source>
        <dbReference type="Pfam" id="PF03161"/>
    </source>
</evidence>
<reference evidence="3" key="1">
    <citation type="submission" date="2017-09" db="EMBL/GenBank/DDBJ databases">
        <title>Depth-based differentiation of microbial function through sediment-hosted aquifers and enrichment of novel symbionts in the deep terrestrial subsurface.</title>
        <authorList>
            <person name="Probst A.J."/>
            <person name="Ladd B."/>
            <person name="Jarett J.K."/>
            <person name="Geller-Mcgrath D.E."/>
            <person name="Sieber C.M.K."/>
            <person name="Emerson J.B."/>
            <person name="Anantharaman K."/>
            <person name="Thomas B.C."/>
            <person name="Malmstrom R."/>
            <person name="Stieglmeier M."/>
            <person name="Klingl A."/>
            <person name="Woyke T."/>
            <person name="Ryan C.M."/>
            <person name="Banfield J.F."/>
        </authorList>
    </citation>
    <scope>NUCLEOTIDE SEQUENCE [LARGE SCALE GENOMIC DNA]</scope>
</reference>
<dbReference type="GO" id="GO:0000373">
    <property type="term" value="P:Group II intron splicing"/>
    <property type="evidence" value="ECO:0007669"/>
    <property type="project" value="TreeGrafter"/>
</dbReference>
<dbReference type="PANTHER" id="PTHR47539">
    <property type="entry name" value="PENTATRICOPEPTIDE REPEAT-CONTAINING PROTEIN OTP51, CHLOROPLASTIC"/>
    <property type="match status" value="1"/>
</dbReference>
<dbReference type="InterPro" id="IPR052500">
    <property type="entry name" value="Chloro/Mito_RNA_Process"/>
</dbReference>
<dbReference type="EMBL" id="PEUX01000011">
    <property type="protein sequence ID" value="PIV10435.1"/>
    <property type="molecule type" value="Genomic_DNA"/>
</dbReference>
<dbReference type="PANTHER" id="PTHR47539:SF1">
    <property type="entry name" value="PENTATRICOPEPTIDE REPEAT-CONTAINING PROTEIN OTP51, CHLOROPLASTIC"/>
    <property type="match status" value="1"/>
</dbReference>
<dbReference type="Gene3D" id="3.10.28.10">
    <property type="entry name" value="Homing endonucleases"/>
    <property type="match status" value="2"/>
</dbReference>
<dbReference type="Pfam" id="PF03161">
    <property type="entry name" value="LAGLIDADG_2"/>
    <property type="match status" value="1"/>
</dbReference>
<dbReference type="InterPro" id="IPR027434">
    <property type="entry name" value="Homing_endonucl"/>
</dbReference>
<feature type="domain" description="Homing endonuclease LAGLIDADG" evidence="1">
    <location>
        <begin position="11"/>
        <end position="181"/>
    </location>
</feature>
<sequence length="222" mass="26234">MTTRIISTREKEIVLGTILGDSHIAMLKTGARLEMMHGHSQKDYIFWKYSELSSFISSRPYKLEMTDKRSGRKSVEWKFNTKVYSFFTELRQQFYPKGKKIIPKNISNLLKSPLSLAVWFMDDGGRRNDCYGLFLNTLAFSKIEHELLQKCLRKNFSLDSRLHWIQDGYRIYIPSASVQRFCEIVYPYIIPSMQYKLSYNPVTTSFVRLDRARDRQKQGRQL</sequence>
<dbReference type="Proteomes" id="UP000229894">
    <property type="component" value="Unassembled WGS sequence"/>
</dbReference>
<dbReference type="GO" id="GO:0048564">
    <property type="term" value="P:photosystem I assembly"/>
    <property type="evidence" value="ECO:0007669"/>
    <property type="project" value="TreeGrafter"/>
</dbReference>
<protein>
    <recommendedName>
        <fullName evidence="1">Homing endonuclease LAGLIDADG domain-containing protein</fullName>
    </recommendedName>
</protein>
<dbReference type="InterPro" id="IPR004860">
    <property type="entry name" value="LAGLIDADG_dom"/>
</dbReference>
<name>A0A2M7BV75_9BACT</name>
<dbReference type="SUPFAM" id="SSF55608">
    <property type="entry name" value="Homing endonucleases"/>
    <property type="match status" value="1"/>
</dbReference>
<proteinExistence type="predicted"/>
<evidence type="ECO:0000313" key="3">
    <source>
        <dbReference type="Proteomes" id="UP000229894"/>
    </source>
</evidence>
<dbReference type="GO" id="GO:0045292">
    <property type="term" value="P:mRNA cis splicing, via spliceosome"/>
    <property type="evidence" value="ECO:0007669"/>
    <property type="project" value="TreeGrafter"/>
</dbReference>
<dbReference type="GO" id="GO:0004519">
    <property type="term" value="F:endonuclease activity"/>
    <property type="evidence" value="ECO:0007669"/>
    <property type="project" value="InterPro"/>
</dbReference>
<comment type="caution">
    <text evidence="2">The sequence shown here is derived from an EMBL/GenBank/DDBJ whole genome shotgun (WGS) entry which is preliminary data.</text>
</comment>
<dbReference type="AlphaFoldDB" id="A0A2M7BV75"/>